<keyword evidence="2" id="KW-1185">Reference proteome</keyword>
<sequence length="147" mass="16829">MRKYYVNGWRLGFTLFFGCFLLSELSYCLAKEKKKIEHKDARGVMIVSLNVPLRATLGNKIYVEIIVGNERTTKVTTILTVTCLTTDQIIGREAETLDGLSSHKIVYSWDTKELKEDRYVILAELEDVPGEMHLDDNVRQADIFLVP</sequence>
<accession>I3IQ90</accession>
<gene>
    <name evidence="1" type="ORF">KSU1_D0576</name>
</gene>
<proteinExistence type="predicted"/>
<dbReference type="OrthoDB" id="282484at2"/>
<evidence type="ECO:0000313" key="2">
    <source>
        <dbReference type="Proteomes" id="UP000002985"/>
    </source>
</evidence>
<dbReference type="AlphaFoldDB" id="I3IQ90"/>
<evidence type="ECO:0008006" key="3">
    <source>
        <dbReference type="Google" id="ProtNLM"/>
    </source>
</evidence>
<reference evidence="1 2" key="1">
    <citation type="journal article" date="2012" name="FEBS Lett.">
        <title>Anammox organism KSU-1 expresses a NirK-type copper-containing nitrite reductase instead of a NirS-type with cytochrome cd1.</title>
        <authorList>
            <person name="Hira D."/>
            <person name="Toh H."/>
            <person name="Migita C.T."/>
            <person name="Okubo H."/>
            <person name="Nishiyama T."/>
            <person name="Hattori M."/>
            <person name="Furukawa K."/>
            <person name="Fujii T."/>
        </authorList>
    </citation>
    <scope>NUCLEOTIDE SEQUENCE [LARGE SCALE GENOMIC DNA]</scope>
</reference>
<dbReference type="Proteomes" id="UP000002985">
    <property type="component" value="Unassembled WGS sequence"/>
</dbReference>
<organism evidence="1 2">
    <name type="scientific">Candidatus Jettenia caeni</name>
    <dbReference type="NCBI Taxonomy" id="247490"/>
    <lineage>
        <taxon>Bacteria</taxon>
        <taxon>Pseudomonadati</taxon>
        <taxon>Planctomycetota</taxon>
        <taxon>Candidatus Brocadiia</taxon>
        <taxon>Candidatus Brocadiales</taxon>
        <taxon>Candidatus Brocadiaceae</taxon>
        <taxon>Candidatus Jettenia</taxon>
    </lineage>
</organism>
<evidence type="ECO:0000313" key="1">
    <source>
        <dbReference type="EMBL" id="GAB63885.1"/>
    </source>
</evidence>
<protein>
    <recommendedName>
        <fullName evidence="3">CARDB domain-containing protein</fullName>
    </recommendedName>
</protein>
<dbReference type="EMBL" id="BAFH01000004">
    <property type="protein sequence ID" value="GAB63885.1"/>
    <property type="molecule type" value="Genomic_DNA"/>
</dbReference>
<name>I3IQ90_9BACT</name>
<comment type="caution">
    <text evidence="1">The sequence shown here is derived from an EMBL/GenBank/DDBJ whole genome shotgun (WGS) entry which is preliminary data.</text>
</comment>